<proteinExistence type="predicted"/>
<sequence>MPPAFCLLLFSPKQTCQHLSSSHTDIPVLVGCDDVFFFSFSQPLTQEWVTKSCNTCSSLAGTPAASMVSSCQRWYHAGRRGKNLCMPRSRVWH</sequence>
<reference evidence="1" key="1">
    <citation type="journal article" date="2020" name="Stud. Mycol.">
        <title>101 Dothideomycetes genomes: a test case for predicting lifestyles and emergence of pathogens.</title>
        <authorList>
            <person name="Haridas S."/>
            <person name="Albert R."/>
            <person name="Binder M."/>
            <person name="Bloem J."/>
            <person name="Labutti K."/>
            <person name="Salamov A."/>
            <person name="Andreopoulos B."/>
            <person name="Baker S."/>
            <person name="Barry K."/>
            <person name="Bills G."/>
            <person name="Bluhm B."/>
            <person name="Cannon C."/>
            <person name="Castanera R."/>
            <person name="Culley D."/>
            <person name="Daum C."/>
            <person name="Ezra D."/>
            <person name="Gonzalez J."/>
            <person name="Henrissat B."/>
            <person name="Kuo A."/>
            <person name="Liang C."/>
            <person name="Lipzen A."/>
            <person name="Lutzoni F."/>
            <person name="Magnuson J."/>
            <person name="Mondo S."/>
            <person name="Nolan M."/>
            <person name="Ohm R."/>
            <person name="Pangilinan J."/>
            <person name="Park H.-J."/>
            <person name="Ramirez L."/>
            <person name="Alfaro M."/>
            <person name="Sun H."/>
            <person name="Tritt A."/>
            <person name="Yoshinaga Y."/>
            <person name="Zwiers L.-H."/>
            <person name="Turgeon B."/>
            <person name="Goodwin S."/>
            <person name="Spatafora J."/>
            <person name="Crous P."/>
            <person name="Grigoriev I."/>
        </authorList>
    </citation>
    <scope>NUCLEOTIDE SEQUENCE</scope>
    <source>
        <strain evidence="1">CBS 279.74</strain>
    </source>
</reference>
<dbReference type="Proteomes" id="UP000799428">
    <property type="component" value="Unassembled WGS sequence"/>
</dbReference>
<organism evidence="1 2">
    <name type="scientific">Pleomassaria siparia CBS 279.74</name>
    <dbReference type="NCBI Taxonomy" id="1314801"/>
    <lineage>
        <taxon>Eukaryota</taxon>
        <taxon>Fungi</taxon>
        <taxon>Dikarya</taxon>
        <taxon>Ascomycota</taxon>
        <taxon>Pezizomycotina</taxon>
        <taxon>Dothideomycetes</taxon>
        <taxon>Pleosporomycetidae</taxon>
        <taxon>Pleosporales</taxon>
        <taxon>Pleomassariaceae</taxon>
        <taxon>Pleomassaria</taxon>
    </lineage>
</organism>
<name>A0A6G1JYE2_9PLEO</name>
<evidence type="ECO:0000313" key="2">
    <source>
        <dbReference type="Proteomes" id="UP000799428"/>
    </source>
</evidence>
<gene>
    <name evidence="1" type="ORF">K504DRAFT_93863</name>
</gene>
<evidence type="ECO:0000313" key="1">
    <source>
        <dbReference type="EMBL" id="KAF2705629.1"/>
    </source>
</evidence>
<protein>
    <submittedName>
        <fullName evidence="1">Uncharacterized protein</fullName>
    </submittedName>
</protein>
<dbReference type="AlphaFoldDB" id="A0A6G1JYE2"/>
<accession>A0A6G1JYE2</accession>
<dbReference type="EMBL" id="MU005778">
    <property type="protein sequence ID" value="KAF2705629.1"/>
    <property type="molecule type" value="Genomic_DNA"/>
</dbReference>
<keyword evidence="2" id="KW-1185">Reference proteome</keyword>